<evidence type="ECO:0000256" key="2">
    <source>
        <dbReference type="ARBA" id="ARBA00007951"/>
    </source>
</evidence>
<comment type="similarity">
    <text evidence="2">Belongs to the glycosyl hydrolase 29 family.</text>
</comment>
<evidence type="ECO:0000256" key="3">
    <source>
        <dbReference type="ARBA" id="ARBA00012662"/>
    </source>
</evidence>
<dbReference type="InterPro" id="IPR000933">
    <property type="entry name" value="Glyco_hydro_29"/>
</dbReference>
<dbReference type="SMART" id="SM00812">
    <property type="entry name" value="Alpha_L_fucos"/>
    <property type="match status" value="1"/>
</dbReference>
<feature type="domain" description="Alpha-L-fucosidase C-terminal" evidence="8">
    <location>
        <begin position="420"/>
        <end position="500"/>
    </location>
</feature>
<protein>
    <recommendedName>
        <fullName evidence="3">alpha-L-fucosidase</fullName>
        <ecNumber evidence="3">3.2.1.51</ecNumber>
    </recommendedName>
</protein>
<dbReference type="InterPro" id="IPR057739">
    <property type="entry name" value="Glyco_hydro_29_N"/>
</dbReference>
<comment type="function">
    <text evidence="1">Alpha-L-fucosidase is responsible for hydrolyzing the alpha-1,6-linked fucose joined to the reducing-end N-acetylglucosamine of the carbohydrate moieties of glycoproteins.</text>
</comment>
<dbReference type="EC" id="3.2.1.51" evidence="3"/>
<dbReference type="SUPFAM" id="SSF51445">
    <property type="entry name" value="(Trans)glycosidases"/>
    <property type="match status" value="1"/>
</dbReference>
<reference evidence="9 10" key="1">
    <citation type="submission" date="2022-12" db="EMBL/GenBank/DDBJ databases">
        <title>Chromosome-level genome of Tegillarca granosa.</title>
        <authorList>
            <person name="Kim J."/>
        </authorList>
    </citation>
    <scope>NUCLEOTIDE SEQUENCE [LARGE SCALE GENOMIC DNA]</scope>
    <source>
        <strain evidence="9">Teg-2019</strain>
        <tissue evidence="9">Adductor muscle</tissue>
    </source>
</reference>
<evidence type="ECO:0000313" key="10">
    <source>
        <dbReference type="Proteomes" id="UP001217089"/>
    </source>
</evidence>
<comment type="caution">
    <text evidence="9">The sequence shown here is derived from an EMBL/GenBank/DDBJ whole genome shotgun (WGS) entry which is preliminary data.</text>
</comment>
<evidence type="ECO:0000259" key="7">
    <source>
        <dbReference type="Pfam" id="PF01120"/>
    </source>
</evidence>
<dbReference type="PANTHER" id="PTHR10030">
    <property type="entry name" value="ALPHA-L-FUCOSIDASE"/>
    <property type="match status" value="1"/>
</dbReference>
<evidence type="ECO:0000313" key="9">
    <source>
        <dbReference type="EMBL" id="KAJ8297389.1"/>
    </source>
</evidence>
<keyword evidence="4" id="KW-0732">Signal</keyword>
<dbReference type="Gene3D" id="2.60.40.1180">
    <property type="entry name" value="Golgi alpha-mannosidase II"/>
    <property type="match status" value="1"/>
</dbReference>
<dbReference type="Proteomes" id="UP001217089">
    <property type="component" value="Unassembled WGS sequence"/>
</dbReference>
<dbReference type="PRINTS" id="PR00741">
    <property type="entry name" value="GLHYDRLASE29"/>
</dbReference>
<proteinExistence type="inferred from homology"/>
<accession>A0ABQ9E039</accession>
<dbReference type="Pfam" id="PF01120">
    <property type="entry name" value="Alpha_L_fucos"/>
    <property type="match status" value="1"/>
</dbReference>
<dbReference type="EMBL" id="JARBDR010000923">
    <property type="protein sequence ID" value="KAJ8297389.1"/>
    <property type="molecule type" value="Genomic_DNA"/>
</dbReference>
<dbReference type="PANTHER" id="PTHR10030:SF37">
    <property type="entry name" value="ALPHA-L-FUCOSIDASE-RELATED"/>
    <property type="match status" value="1"/>
</dbReference>
<dbReference type="Gene3D" id="3.20.20.80">
    <property type="entry name" value="Glycosidases"/>
    <property type="match status" value="1"/>
</dbReference>
<sequence length="504" mass="59182">MAAFLFKMGAPEQTRDERNVESKHGYVHEMFENIKDKPKNHSQGTLHKYQPNWKSLESRPLPGWYDDGKIGIFLHWGVYSVPSFVDVGNKGLGEWFWWYWKGRVTNGTTEGSNRARKNKESATKFMKENYPPDFAPHFQAEFFEPDKWAELFHASGARYIVLTSKHHEGFPLWPSKWSWNWNAMDNGPHRDLVGNKSYNFVKILHIGDLAASVRKKGIKFGLYHSLYEWFNPFYLQDKNNNFTTQIFLKEKLTPELTDLVMRYKPDLVWTDGDWEAPSTYWNCTHFLSWLYNESPVKDTVVTNDRWGLDIRCKHGGFLTCDDRWVPDKQEKRKWENCMTIDKESWGYRRNANIQDYYNMDELIQILVQTVSKGGNLLMNIGPTADGRIVPLFQERLTQLGQWLRVNGEAIYGTTPWTYEKDSSAEGVWYTSKQIQGQTVEWNGIIKLSALANFIDKNTKVTWIGYGEKIEWQSKDGLEIKIPRLYPHEMPCEWAWTFKIENLKS</sequence>
<dbReference type="InterPro" id="IPR013780">
    <property type="entry name" value="Glyco_hydro_b"/>
</dbReference>
<keyword evidence="10" id="KW-1185">Reference proteome</keyword>
<keyword evidence="6" id="KW-0326">Glycosidase</keyword>
<evidence type="ECO:0000259" key="8">
    <source>
        <dbReference type="Pfam" id="PF16757"/>
    </source>
</evidence>
<organism evidence="9 10">
    <name type="scientific">Tegillarca granosa</name>
    <name type="common">Malaysian cockle</name>
    <name type="synonym">Anadara granosa</name>
    <dbReference type="NCBI Taxonomy" id="220873"/>
    <lineage>
        <taxon>Eukaryota</taxon>
        <taxon>Metazoa</taxon>
        <taxon>Spiralia</taxon>
        <taxon>Lophotrochozoa</taxon>
        <taxon>Mollusca</taxon>
        <taxon>Bivalvia</taxon>
        <taxon>Autobranchia</taxon>
        <taxon>Pteriomorphia</taxon>
        <taxon>Arcoida</taxon>
        <taxon>Arcoidea</taxon>
        <taxon>Arcidae</taxon>
        <taxon>Tegillarca</taxon>
    </lineage>
</organism>
<feature type="domain" description="Glycoside hydrolase family 29 N-terminal" evidence="7">
    <location>
        <begin position="42"/>
        <end position="408"/>
    </location>
</feature>
<evidence type="ECO:0000256" key="1">
    <source>
        <dbReference type="ARBA" id="ARBA00004071"/>
    </source>
</evidence>
<name>A0ABQ9E039_TEGGR</name>
<evidence type="ECO:0000256" key="4">
    <source>
        <dbReference type="ARBA" id="ARBA00022729"/>
    </source>
</evidence>
<dbReference type="InterPro" id="IPR031919">
    <property type="entry name" value="Fucosidase_C"/>
</dbReference>
<gene>
    <name evidence="9" type="ORF">KUTeg_023920</name>
</gene>
<evidence type="ECO:0000256" key="5">
    <source>
        <dbReference type="ARBA" id="ARBA00022801"/>
    </source>
</evidence>
<dbReference type="InterPro" id="IPR016286">
    <property type="entry name" value="FUC_metazoa-typ"/>
</dbReference>
<dbReference type="Pfam" id="PF16757">
    <property type="entry name" value="Fucosidase_C"/>
    <property type="match status" value="1"/>
</dbReference>
<dbReference type="InterPro" id="IPR017853">
    <property type="entry name" value="GH"/>
</dbReference>
<evidence type="ECO:0000256" key="6">
    <source>
        <dbReference type="ARBA" id="ARBA00023295"/>
    </source>
</evidence>
<keyword evidence="5" id="KW-0378">Hydrolase</keyword>